<dbReference type="AlphaFoldDB" id="A0A0F9PEC3"/>
<protein>
    <submittedName>
        <fullName evidence="1">Uncharacterized protein</fullName>
    </submittedName>
</protein>
<evidence type="ECO:0000313" key="1">
    <source>
        <dbReference type="EMBL" id="KKN22802.1"/>
    </source>
</evidence>
<proteinExistence type="predicted"/>
<sequence length="306" mass="35036">MRITLVNCYTDFLQDDTKLIKIMTKLVKGEPLSTMSFGKKRKMLRSSKGFFSHEDTYLHLSGIFSCRETLTSMLRSAFAHNPISEAVTVFALIDFDKKEPITKYSNAKIQKFALNFLNTCQSYRWATSTNAVLNKSNVKCFTLKKESKRGLIFPITINDRGKSFTTASALLSLLRFPEFIFTKGKNDRRMGGIVNILKKHFMEVLEGNADNDEEVPHNYYGYPHYSAYFILWLVFAKYGVNIVSSNVSGPINLMQELNERSLTQSILRQNYNSSLTGVLSLGDKFLLKLDPTIYSFIEERKKVLKL</sequence>
<name>A0A0F9PEC3_9ZZZZ</name>
<comment type="caution">
    <text evidence="1">The sequence shown here is derived from an EMBL/GenBank/DDBJ whole genome shotgun (WGS) entry which is preliminary data.</text>
</comment>
<gene>
    <name evidence="1" type="ORF">LCGC14_0911640</name>
</gene>
<accession>A0A0F9PEC3</accession>
<reference evidence="1" key="1">
    <citation type="journal article" date="2015" name="Nature">
        <title>Complex archaea that bridge the gap between prokaryotes and eukaryotes.</title>
        <authorList>
            <person name="Spang A."/>
            <person name="Saw J.H."/>
            <person name="Jorgensen S.L."/>
            <person name="Zaremba-Niedzwiedzka K."/>
            <person name="Martijn J."/>
            <person name="Lind A.E."/>
            <person name="van Eijk R."/>
            <person name="Schleper C."/>
            <person name="Guy L."/>
            <person name="Ettema T.J."/>
        </authorList>
    </citation>
    <scope>NUCLEOTIDE SEQUENCE</scope>
</reference>
<organism evidence="1">
    <name type="scientific">marine sediment metagenome</name>
    <dbReference type="NCBI Taxonomy" id="412755"/>
    <lineage>
        <taxon>unclassified sequences</taxon>
        <taxon>metagenomes</taxon>
        <taxon>ecological metagenomes</taxon>
    </lineage>
</organism>
<dbReference type="EMBL" id="LAZR01003030">
    <property type="protein sequence ID" value="KKN22802.1"/>
    <property type="molecule type" value="Genomic_DNA"/>
</dbReference>